<evidence type="ECO:0000256" key="1">
    <source>
        <dbReference type="SAM" id="MobiDB-lite"/>
    </source>
</evidence>
<evidence type="ECO:0000313" key="3">
    <source>
        <dbReference type="Proteomes" id="UP000032545"/>
    </source>
</evidence>
<gene>
    <name evidence="2" type="ORF">FF36_06346</name>
</gene>
<reference evidence="3" key="1">
    <citation type="submission" date="2015-02" db="EMBL/GenBank/DDBJ databases">
        <title>Draft Genome of Frankia sp. CpI1-S.</title>
        <authorList>
            <person name="Oshone R.T."/>
            <person name="Ngom M."/>
            <person name="Ghodhbane-Gtari F."/>
            <person name="Gtari M."/>
            <person name="Morris K."/>
            <person name="Thomas K."/>
            <person name="Sen A."/>
            <person name="Tisa L.S."/>
        </authorList>
    </citation>
    <scope>NUCLEOTIDE SEQUENCE [LARGE SCALE GENOMIC DNA]</scope>
    <source>
        <strain evidence="3">CpI1-S</strain>
    </source>
</reference>
<organism evidence="2 3">
    <name type="scientific">Frankia torreyi</name>
    <dbReference type="NCBI Taxonomy" id="1856"/>
    <lineage>
        <taxon>Bacteria</taxon>
        <taxon>Bacillati</taxon>
        <taxon>Actinomycetota</taxon>
        <taxon>Actinomycetes</taxon>
        <taxon>Frankiales</taxon>
        <taxon>Frankiaceae</taxon>
        <taxon>Frankia</taxon>
    </lineage>
</organism>
<evidence type="ECO:0000313" key="2">
    <source>
        <dbReference type="EMBL" id="KJE19384.1"/>
    </source>
</evidence>
<dbReference type="EMBL" id="JYFN01000114">
    <property type="protein sequence ID" value="KJE19384.1"/>
    <property type="molecule type" value="Genomic_DNA"/>
</dbReference>
<comment type="caution">
    <text evidence="2">The sequence shown here is derived from an EMBL/GenBank/DDBJ whole genome shotgun (WGS) entry which is preliminary data.</text>
</comment>
<dbReference type="Proteomes" id="UP000032545">
    <property type="component" value="Unassembled WGS sequence"/>
</dbReference>
<name>A0A0D8B635_9ACTN</name>
<proteinExistence type="predicted"/>
<feature type="non-terminal residue" evidence="2">
    <location>
        <position position="1"/>
    </location>
</feature>
<dbReference type="AlphaFoldDB" id="A0A0D8B635"/>
<protein>
    <submittedName>
        <fullName evidence="2">Uncharacterized protein</fullName>
    </submittedName>
</protein>
<dbReference type="PATRIC" id="fig|1502723.3.peg.1035"/>
<feature type="region of interest" description="Disordered" evidence="1">
    <location>
        <begin position="1"/>
        <end position="35"/>
    </location>
</feature>
<sequence length="210" mass="19945">GTAGSGTAGSGTAGSGTAGSGTAGSGTAGSGTTVAGAHGAALAPFALSVAHDAGLAVAIARPATPASGSGGVGIALARIDPDGARSPAGPAVADPDEDRLLRRLGGDGRGDTPPRWRARFAAARQAASRAGGHPAARVVAAGSDGTLTVAVGAAPDGGPGGPGTPPQRYAVAYAETEAPAAQQEHATAGTRHRYVVAWTTGAASREESNQ</sequence>
<accession>A0A0D8B635</accession>
<reference evidence="2 3" key="2">
    <citation type="journal article" date="2016" name="Genome Announc.">
        <title>Permanent Draft Genome Sequences for Two Variants of Frankia sp. Strain CpI1, the First Frankia Strain Isolated from Root Nodules of Comptonia peregrina.</title>
        <authorList>
            <person name="Oshone R."/>
            <person name="Hurst S.G.IV."/>
            <person name="Abebe-Akele F."/>
            <person name="Simpson S."/>
            <person name="Morris K."/>
            <person name="Thomas W.K."/>
            <person name="Tisa L.S."/>
        </authorList>
    </citation>
    <scope>NUCLEOTIDE SEQUENCE [LARGE SCALE GENOMIC DNA]</scope>
    <source>
        <strain evidence="3">CpI1-S</strain>
    </source>
</reference>
<feature type="compositionally biased region" description="Gly residues" evidence="1">
    <location>
        <begin position="1"/>
        <end position="29"/>
    </location>
</feature>
<keyword evidence="3" id="KW-1185">Reference proteome</keyword>